<feature type="transmembrane region" description="Helical" evidence="2">
    <location>
        <begin position="44"/>
        <end position="64"/>
    </location>
</feature>
<accession>A0A6J5LZS1</accession>
<organism evidence="3">
    <name type="scientific">uncultured Caudovirales phage</name>
    <dbReference type="NCBI Taxonomy" id="2100421"/>
    <lineage>
        <taxon>Viruses</taxon>
        <taxon>Duplodnaviria</taxon>
        <taxon>Heunggongvirae</taxon>
        <taxon>Uroviricota</taxon>
        <taxon>Caudoviricetes</taxon>
        <taxon>Peduoviridae</taxon>
        <taxon>Maltschvirus</taxon>
        <taxon>Maltschvirus maltsch</taxon>
    </lineage>
</organism>
<gene>
    <name evidence="3" type="ORF">UFOVP329_12</name>
</gene>
<proteinExistence type="predicted"/>
<keyword evidence="2" id="KW-0812">Transmembrane</keyword>
<sequence>MWKLLDKILDSVLSPISPSVRRAANETGLGAWDRVQTRYRIEGAIVGAVLTAIVFVLAIMLVGCSAPQSFTEIKPAKTTVSNIERIKPIEPAAKQVVVTEQLDESGKPVSRTTRTIVQDQLTSREIEFNADATGASATARGTDISGDFTGSAPSIDIPGGGGATGGDAKSKSKASTPLPEFNWLLVAGIACVLGAGACFYFGLRRAAIVAGVVGGSLIVASFLPAWAWVMIGLAAAIAGGVYVWAEWNARKGGQYKEALRAVVGGVASLKDQSPDAYEAAKQEIGKQADPGDADTITEIKREDRL</sequence>
<feature type="transmembrane region" description="Helical" evidence="2">
    <location>
        <begin position="223"/>
        <end position="245"/>
    </location>
</feature>
<feature type="region of interest" description="Disordered" evidence="1">
    <location>
        <begin position="153"/>
        <end position="172"/>
    </location>
</feature>
<evidence type="ECO:0000313" key="3">
    <source>
        <dbReference type="EMBL" id="CAB4138250.1"/>
    </source>
</evidence>
<reference evidence="3" key="1">
    <citation type="submission" date="2020-04" db="EMBL/GenBank/DDBJ databases">
        <authorList>
            <person name="Chiriac C."/>
            <person name="Salcher M."/>
            <person name="Ghai R."/>
            <person name="Kavagutti S V."/>
        </authorList>
    </citation>
    <scope>NUCLEOTIDE SEQUENCE</scope>
</reference>
<keyword evidence="2" id="KW-1133">Transmembrane helix</keyword>
<dbReference type="EMBL" id="LR796342">
    <property type="protein sequence ID" value="CAB4138250.1"/>
    <property type="molecule type" value="Genomic_DNA"/>
</dbReference>
<keyword evidence="2" id="KW-0472">Membrane</keyword>
<name>A0A6J5LZS1_9CAUD</name>
<evidence type="ECO:0000256" key="2">
    <source>
        <dbReference type="SAM" id="Phobius"/>
    </source>
</evidence>
<evidence type="ECO:0000256" key="1">
    <source>
        <dbReference type="SAM" id="MobiDB-lite"/>
    </source>
</evidence>
<feature type="region of interest" description="Disordered" evidence="1">
    <location>
        <begin position="280"/>
        <end position="305"/>
    </location>
</feature>
<protein>
    <submittedName>
        <fullName evidence="3">Uncharacterized protein</fullName>
    </submittedName>
</protein>
<feature type="transmembrane region" description="Helical" evidence="2">
    <location>
        <begin position="181"/>
        <end position="203"/>
    </location>
</feature>